<reference evidence="1 2" key="1">
    <citation type="journal article" date="2015" name="Stand. Genomic Sci.">
        <title>High quality draft genome sequence of the moderately halophilic bacterium Pontibacillus yanchengensis Y32(T) and comparison among Pontibacillus genomes.</title>
        <authorList>
            <person name="Huang J."/>
            <person name="Qiao Z.X."/>
            <person name="Tang J.W."/>
            <person name="Wang G."/>
        </authorList>
    </citation>
    <scope>NUCLEOTIDE SEQUENCE [LARGE SCALE GENOMIC DNA]</scope>
    <source>
        <strain evidence="1 2">Y32</strain>
    </source>
</reference>
<sequence length="68" mass="7984">MAKKYEVELILNVDQQSDTRSIGHLEKGSKKDILKKYKRMMDNGEAYIIEDMVVNMGHVVRFRIVEEI</sequence>
<dbReference type="Proteomes" id="UP000030147">
    <property type="component" value="Unassembled WGS sequence"/>
</dbReference>
<accession>A0A0A2TIZ9</accession>
<dbReference type="EMBL" id="AVBF01000003">
    <property type="protein sequence ID" value="KGP74388.1"/>
    <property type="molecule type" value="Genomic_DNA"/>
</dbReference>
<comment type="caution">
    <text evidence="1">The sequence shown here is derived from an EMBL/GenBank/DDBJ whole genome shotgun (WGS) entry which is preliminary data.</text>
</comment>
<dbReference type="AlphaFoldDB" id="A0A0A2TIZ9"/>
<protein>
    <submittedName>
        <fullName evidence="1">Uncharacterized protein</fullName>
    </submittedName>
</protein>
<proteinExistence type="predicted"/>
<organism evidence="1 2">
    <name type="scientific">Pontibacillus yanchengensis Y32</name>
    <dbReference type="NCBI Taxonomy" id="1385514"/>
    <lineage>
        <taxon>Bacteria</taxon>
        <taxon>Bacillati</taxon>
        <taxon>Bacillota</taxon>
        <taxon>Bacilli</taxon>
        <taxon>Bacillales</taxon>
        <taxon>Bacillaceae</taxon>
        <taxon>Pontibacillus</taxon>
    </lineage>
</organism>
<evidence type="ECO:0000313" key="1">
    <source>
        <dbReference type="EMBL" id="KGP74388.1"/>
    </source>
</evidence>
<keyword evidence="2" id="KW-1185">Reference proteome</keyword>
<evidence type="ECO:0000313" key="2">
    <source>
        <dbReference type="Proteomes" id="UP000030147"/>
    </source>
</evidence>
<name>A0A0A2TIZ9_9BACI</name>
<dbReference type="RefSeq" id="WP_036815548.1">
    <property type="nucleotide sequence ID" value="NZ_AVBF01000003.1"/>
</dbReference>
<dbReference type="STRING" id="1385514.N782_14995"/>
<gene>
    <name evidence="1" type="ORF">N782_14995</name>
</gene>